<dbReference type="SUPFAM" id="SSF54534">
    <property type="entry name" value="FKBP-like"/>
    <property type="match status" value="1"/>
</dbReference>
<dbReference type="PROSITE" id="PS50198">
    <property type="entry name" value="PPIC_PPIASE_2"/>
    <property type="match status" value="1"/>
</dbReference>
<feature type="domain" description="PpiC" evidence="3">
    <location>
        <begin position="143"/>
        <end position="263"/>
    </location>
</feature>
<evidence type="ECO:0000256" key="1">
    <source>
        <dbReference type="PROSITE-ProRule" id="PRU00278"/>
    </source>
</evidence>
<sequence length="339" mass="35919">MSSRRLLKFLPLGLGFVLASCSTIGYAAQVGPQTITNTELRTELRQVSANSAFDALLAKNKSPVYGPGSKSYTTLFVDNILNRRITIDRILQAEKKLGLTPTRLESQLARALTIQSVGSPTTFSAFSKAYQAQLVSDTRAIIMMEAHLAHVALTTAGVRAYYGSHHSNFVDICSSEILESSPVEADAVLAKIKGGLSFATAATRYSLNKSSQSPGGAVGCGTVAQYQQVLGPGYASAVSSLPVGKPSGPVQISQGFSIIEVTSRTLIPFHNAELSAANDELAHGSALLNAFLAHDSKVEPLKVNPEYGRVRDVGGVVQVAPNQGPSPRVLRQYFTPGLA</sequence>
<reference evidence="4 5" key="1">
    <citation type="submission" date="2024-07" db="EMBL/GenBank/DDBJ databases">
        <title>Draft Genome Sequence of Ferrimicrobium acidiphilum Strain YE2023, Isolated from a Pulp of Bioleach Reactor.</title>
        <authorList>
            <person name="Elkina Y.A."/>
            <person name="Bulaeva A.G."/>
            <person name="Beletsky A.V."/>
            <person name="Mardanov A.V."/>
        </authorList>
    </citation>
    <scope>NUCLEOTIDE SEQUENCE [LARGE SCALE GENOMIC DNA]</scope>
    <source>
        <strain evidence="4 5">YE2023</strain>
    </source>
</reference>
<comment type="caution">
    <text evidence="4">The sequence shown here is derived from an EMBL/GenBank/DDBJ whole genome shotgun (WGS) entry which is preliminary data.</text>
</comment>
<dbReference type="PANTHER" id="PTHR47245:SF2">
    <property type="entry name" value="PEPTIDYL-PROLYL CIS-TRANS ISOMERASE HP_0175-RELATED"/>
    <property type="match status" value="1"/>
</dbReference>
<dbReference type="InterPro" id="IPR023058">
    <property type="entry name" value="PPIase_PpiC_CS"/>
</dbReference>
<keyword evidence="1 4" id="KW-0413">Isomerase</keyword>
<evidence type="ECO:0000313" key="5">
    <source>
        <dbReference type="Proteomes" id="UP001560267"/>
    </source>
</evidence>
<evidence type="ECO:0000259" key="3">
    <source>
        <dbReference type="PROSITE" id="PS50198"/>
    </source>
</evidence>
<dbReference type="InterPro" id="IPR027304">
    <property type="entry name" value="Trigger_fact/SurA_dom_sf"/>
</dbReference>
<dbReference type="InterPro" id="IPR050245">
    <property type="entry name" value="PrsA_foldase"/>
</dbReference>
<dbReference type="InterPro" id="IPR046357">
    <property type="entry name" value="PPIase_dom_sf"/>
</dbReference>
<dbReference type="EMBL" id="JBFSHR010000014">
    <property type="protein sequence ID" value="MEX6429348.1"/>
    <property type="molecule type" value="Genomic_DNA"/>
</dbReference>
<proteinExistence type="predicted"/>
<protein>
    <submittedName>
        <fullName evidence="4">Peptidylprolyl isomerase</fullName>
    </submittedName>
</protein>
<dbReference type="InterPro" id="IPR000297">
    <property type="entry name" value="PPIase_PpiC"/>
</dbReference>
<organism evidence="4 5">
    <name type="scientific">Ferrimicrobium acidiphilum</name>
    <dbReference type="NCBI Taxonomy" id="121039"/>
    <lineage>
        <taxon>Bacteria</taxon>
        <taxon>Bacillati</taxon>
        <taxon>Actinomycetota</taxon>
        <taxon>Acidimicrobiia</taxon>
        <taxon>Acidimicrobiales</taxon>
        <taxon>Acidimicrobiaceae</taxon>
        <taxon>Ferrimicrobium</taxon>
    </lineage>
</organism>
<keyword evidence="1" id="KW-0697">Rotamase</keyword>
<feature type="chain" id="PRO_5046357791" evidence="2">
    <location>
        <begin position="28"/>
        <end position="339"/>
    </location>
</feature>
<dbReference type="RefSeq" id="WP_298386224.1">
    <property type="nucleotide sequence ID" value="NZ_JBFSHR010000014.1"/>
</dbReference>
<dbReference type="GO" id="GO:0016853">
    <property type="term" value="F:isomerase activity"/>
    <property type="evidence" value="ECO:0007669"/>
    <property type="project" value="UniProtKB-KW"/>
</dbReference>
<dbReference type="SUPFAM" id="SSF109998">
    <property type="entry name" value="Triger factor/SurA peptide-binding domain-like"/>
    <property type="match status" value="1"/>
</dbReference>
<evidence type="ECO:0000313" key="4">
    <source>
        <dbReference type="EMBL" id="MEX6429348.1"/>
    </source>
</evidence>
<dbReference type="PANTHER" id="PTHR47245">
    <property type="entry name" value="PEPTIDYLPROLYL ISOMERASE"/>
    <property type="match status" value="1"/>
</dbReference>
<dbReference type="PROSITE" id="PS01096">
    <property type="entry name" value="PPIC_PPIASE_1"/>
    <property type="match status" value="1"/>
</dbReference>
<dbReference type="Pfam" id="PF00639">
    <property type="entry name" value="Rotamase"/>
    <property type="match status" value="1"/>
</dbReference>
<evidence type="ECO:0000256" key="2">
    <source>
        <dbReference type="SAM" id="SignalP"/>
    </source>
</evidence>
<accession>A0ABV3Y1C6</accession>
<keyword evidence="2" id="KW-0732">Signal</keyword>
<dbReference type="Proteomes" id="UP001560267">
    <property type="component" value="Unassembled WGS sequence"/>
</dbReference>
<name>A0ABV3Y1C6_9ACTN</name>
<dbReference type="Gene3D" id="3.10.50.40">
    <property type="match status" value="1"/>
</dbReference>
<gene>
    <name evidence="4" type="ORF">AB6A68_05780</name>
</gene>
<dbReference type="PROSITE" id="PS51257">
    <property type="entry name" value="PROKAR_LIPOPROTEIN"/>
    <property type="match status" value="1"/>
</dbReference>
<keyword evidence="5" id="KW-1185">Reference proteome</keyword>
<feature type="signal peptide" evidence="2">
    <location>
        <begin position="1"/>
        <end position="27"/>
    </location>
</feature>